<dbReference type="Pfam" id="PF03969">
    <property type="entry name" value="AFG1_ATPase"/>
    <property type="match status" value="1"/>
</dbReference>
<keyword evidence="4" id="KW-1185">Reference proteome</keyword>
<dbReference type="EMBL" id="CP002801">
    <property type="protein sequence ID" value="AEH08627.1"/>
    <property type="molecule type" value="Genomic_DNA"/>
</dbReference>
<evidence type="ECO:0000313" key="4">
    <source>
        <dbReference type="Proteomes" id="UP000001549"/>
    </source>
</evidence>
<dbReference type="eggNOG" id="COG1485">
    <property type="taxonomic scope" value="Bacteria"/>
</dbReference>
<dbReference type="AlphaFoldDB" id="F8AYW0"/>
<dbReference type="GO" id="GO:0005524">
    <property type="term" value="F:ATP binding"/>
    <property type="evidence" value="ECO:0007669"/>
    <property type="project" value="UniProtKB-KW"/>
</dbReference>
<gene>
    <name evidence="3" type="ordered locus">FsymDg_1127</name>
</gene>
<evidence type="ECO:0000256" key="1">
    <source>
        <dbReference type="ARBA" id="ARBA00022741"/>
    </source>
</evidence>
<evidence type="ECO:0000313" key="3">
    <source>
        <dbReference type="EMBL" id="AEH08627.1"/>
    </source>
</evidence>
<keyword evidence="1" id="KW-0547">Nucleotide-binding</keyword>
<dbReference type="GO" id="GO:0016887">
    <property type="term" value="F:ATP hydrolysis activity"/>
    <property type="evidence" value="ECO:0007669"/>
    <property type="project" value="InterPro"/>
</dbReference>
<dbReference type="InterPro" id="IPR005654">
    <property type="entry name" value="ATPase_AFG1-like"/>
</dbReference>
<dbReference type="GO" id="GO:0005737">
    <property type="term" value="C:cytoplasm"/>
    <property type="evidence" value="ECO:0007669"/>
    <property type="project" value="TreeGrafter"/>
</dbReference>
<dbReference type="Gene3D" id="3.40.50.300">
    <property type="entry name" value="P-loop containing nucleotide triphosphate hydrolases"/>
    <property type="match status" value="1"/>
</dbReference>
<dbReference type="KEGG" id="fsy:FsymDg_1127"/>
<proteinExistence type="predicted"/>
<dbReference type="STRING" id="656024.FsymDg_1127"/>
<keyword evidence="2" id="KW-0067">ATP-binding</keyword>
<accession>F8AYW0</accession>
<sequence>MVGALVAGERADAGRFAKRFEDAAGRSGFELDAAQVRVVGRLAQLGAEVSRWRSPFGRQPRGVYLWGPVGRGKSWLMNVFYETVPTDKKHRVHFHDFFHQFHAAFSRHRQKRRAVDFAVEELLADCRLLCFDEFHVHDAGDAMLISRLFTSLFEKQITLLATSNYPPGGLLPNPIYHHLFVPMIEKIERTMDVVELAGPRDYRGRSWSGEPRSRFETGVYVWPGTDAQLRDAGLTAPAEAEIIALDVGNWRIRALAARDDLVWFDFFDVCGTARSATDYLALTGRFTTWVIAELPRLAEVGQEARQRFANVVDILCDRDARLFLVAAAPLADVLRGDDLPPDIGRIASRLSLLSMILPREAPGRP</sequence>
<dbReference type="InterPro" id="IPR027417">
    <property type="entry name" value="P-loop_NTPase"/>
</dbReference>
<dbReference type="GO" id="GO:0051301">
    <property type="term" value="P:cell division"/>
    <property type="evidence" value="ECO:0007669"/>
    <property type="project" value="TreeGrafter"/>
</dbReference>
<dbReference type="Proteomes" id="UP000001549">
    <property type="component" value="Chromosome"/>
</dbReference>
<organism evidence="3 4">
    <name type="scientific">Candidatus Protofrankia datiscae</name>
    <dbReference type="NCBI Taxonomy" id="2716812"/>
    <lineage>
        <taxon>Bacteria</taxon>
        <taxon>Bacillati</taxon>
        <taxon>Actinomycetota</taxon>
        <taxon>Actinomycetes</taxon>
        <taxon>Frankiales</taxon>
        <taxon>Frankiaceae</taxon>
        <taxon>Protofrankia</taxon>
    </lineage>
</organism>
<dbReference type="PANTHER" id="PTHR12169">
    <property type="entry name" value="ATPASE N2B"/>
    <property type="match status" value="1"/>
</dbReference>
<name>F8AYW0_9ACTN</name>
<protein>
    <submittedName>
        <fullName evidence="3">AFG1-family ATPase</fullName>
    </submittedName>
</protein>
<reference evidence="3 4" key="1">
    <citation type="submission" date="2011-05" db="EMBL/GenBank/DDBJ databases">
        <title>Complete sequence of chromosome of Frankia symbiont of Datisca glomerata.</title>
        <authorList>
            <consortium name="US DOE Joint Genome Institute"/>
            <person name="Lucas S."/>
            <person name="Han J."/>
            <person name="Lapidus A."/>
            <person name="Cheng J.-F."/>
            <person name="Goodwin L."/>
            <person name="Pitluck S."/>
            <person name="Peters L."/>
            <person name="Mikhailova N."/>
            <person name="Chertkov O."/>
            <person name="Teshima H."/>
            <person name="Han C."/>
            <person name="Tapia R."/>
            <person name="Land M."/>
            <person name="Hauser L."/>
            <person name="Kyrpides N."/>
            <person name="Ivanova N."/>
            <person name="Pagani I."/>
            <person name="Berry A."/>
            <person name="Pawlowski K."/>
            <person name="Persson T."/>
            <person name="Vanden Heuvel B."/>
            <person name="Benson D."/>
            <person name="Woyke T."/>
        </authorList>
    </citation>
    <scope>NUCLEOTIDE SEQUENCE [LARGE SCALE GENOMIC DNA]</scope>
    <source>
        <strain evidence="4">4085684</strain>
    </source>
</reference>
<dbReference type="GO" id="GO:0032153">
    <property type="term" value="C:cell division site"/>
    <property type="evidence" value="ECO:0007669"/>
    <property type="project" value="TreeGrafter"/>
</dbReference>
<evidence type="ECO:0000256" key="2">
    <source>
        <dbReference type="ARBA" id="ARBA00022840"/>
    </source>
</evidence>
<dbReference type="SUPFAM" id="SSF52540">
    <property type="entry name" value="P-loop containing nucleoside triphosphate hydrolases"/>
    <property type="match status" value="1"/>
</dbReference>
<dbReference type="HOGENOM" id="CLU_008681_0_0_11"/>
<dbReference type="PANTHER" id="PTHR12169:SF6">
    <property type="entry name" value="AFG1-LIKE ATPASE"/>
    <property type="match status" value="1"/>
</dbReference>
<dbReference type="NCBIfam" id="NF040713">
    <property type="entry name" value="ZapE"/>
    <property type="match status" value="1"/>
</dbReference>